<accession>A6JG71</accession>
<organism evidence="2 3">
    <name type="scientific">Rattus norvegicus</name>
    <name type="common">Rat</name>
    <dbReference type="NCBI Taxonomy" id="10116"/>
    <lineage>
        <taxon>Eukaryota</taxon>
        <taxon>Metazoa</taxon>
        <taxon>Chordata</taxon>
        <taxon>Craniata</taxon>
        <taxon>Vertebrata</taxon>
        <taxon>Euteleostomi</taxon>
        <taxon>Mammalia</taxon>
        <taxon>Eutheria</taxon>
        <taxon>Euarchontoglires</taxon>
        <taxon>Glires</taxon>
        <taxon>Rodentia</taxon>
        <taxon>Myomorpha</taxon>
        <taxon>Muroidea</taxon>
        <taxon>Muridae</taxon>
        <taxon>Murinae</taxon>
        <taxon>Rattus</taxon>
    </lineage>
</organism>
<protein>
    <submittedName>
        <fullName evidence="2">RCG20353</fullName>
    </submittedName>
</protein>
<evidence type="ECO:0000313" key="3">
    <source>
        <dbReference type="Proteomes" id="UP000234681"/>
    </source>
</evidence>
<sequence length="28" mass="2902">MGDQSSVSGLPANSVLPDKWDTDPQTGV</sequence>
<proteinExistence type="predicted"/>
<gene>
    <name evidence="2" type="ORF">rCG_20353</name>
</gene>
<dbReference type="EMBL" id="CH473985">
    <property type="protein sequence ID" value="EDL94727.1"/>
    <property type="molecule type" value="Genomic_DNA"/>
</dbReference>
<reference evidence="3" key="1">
    <citation type="submission" date="2005-09" db="EMBL/GenBank/DDBJ databases">
        <authorList>
            <person name="Mural R.J."/>
            <person name="Li P.W."/>
            <person name="Adams M.D."/>
            <person name="Amanatides P.G."/>
            <person name="Baden-Tillson H."/>
            <person name="Barnstead M."/>
            <person name="Chin S.H."/>
            <person name="Dew I."/>
            <person name="Evans C.A."/>
            <person name="Ferriera S."/>
            <person name="Flanigan M."/>
            <person name="Fosler C."/>
            <person name="Glodek A."/>
            <person name="Gu Z."/>
            <person name="Holt R.A."/>
            <person name="Jennings D."/>
            <person name="Kraft C.L."/>
            <person name="Lu F."/>
            <person name="Nguyen T."/>
            <person name="Nusskern D.R."/>
            <person name="Pfannkoch C.M."/>
            <person name="Sitter C."/>
            <person name="Sutton G.G."/>
            <person name="Venter J.C."/>
            <person name="Wang Z."/>
            <person name="Woodage T."/>
            <person name="Zheng X.H."/>
            <person name="Zhong F."/>
        </authorList>
    </citation>
    <scope>NUCLEOTIDE SEQUENCE [LARGE SCALE GENOMIC DNA]</scope>
    <source>
        <strain>BN</strain>
        <strain evidence="3">Sprague-Dawley</strain>
    </source>
</reference>
<dbReference type="AlphaFoldDB" id="A6JG71"/>
<dbReference type="Proteomes" id="UP000234681">
    <property type="component" value="Chromosome 13"/>
</dbReference>
<evidence type="ECO:0000256" key="1">
    <source>
        <dbReference type="SAM" id="MobiDB-lite"/>
    </source>
</evidence>
<feature type="region of interest" description="Disordered" evidence="1">
    <location>
        <begin position="1"/>
        <end position="28"/>
    </location>
</feature>
<name>A6JG71_RAT</name>
<feature type="non-terminal residue" evidence="2">
    <location>
        <position position="28"/>
    </location>
</feature>
<evidence type="ECO:0000313" key="2">
    <source>
        <dbReference type="EMBL" id="EDL94727.1"/>
    </source>
</evidence>